<name>A0A4R7FKH9_9MICO</name>
<keyword evidence="3" id="KW-1185">Reference proteome</keyword>
<dbReference type="PROSITE" id="PS50914">
    <property type="entry name" value="BON"/>
    <property type="match status" value="1"/>
</dbReference>
<dbReference type="Pfam" id="PF04972">
    <property type="entry name" value="BON"/>
    <property type="match status" value="1"/>
</dbReference>
<feature type="domain" description="BON" evidence="1">
    <location>
        <begin position="70"/>
        <end position="136"/>
    </location>
</feature>
<sequence>MSTTSGGSARVRVDGVTVLERNGTTVLTGTASSIAELGRAVEAALADVRASAVADETVVPGARACVAPERSEEVARRVGAALDAAAVDARVLVRTDGDMVTLRGRAADTAARRVASRAAWAAPGVAYVQDWIRADRY</sequence>
<evidence type="ECO:0000313" key="3">
    <source>
        <dbReference type="Proteomes" id="UP000295344"/>
    </source>
</evidence>
<gene>
    <name evidence="2" type="ORF">CLV52_1801</name>
</gene>
<reference evidence="2 3" key="1">
    <citation type="submission" date="2019-03" db="EMBL/GenBank/DDBJ databases">
        <title>Genomic Encyclopedia of Archaeal and Bacterial Type Strains, Phase II (KMG-II): from individual species to whole genera.</title>
        <authorList>
            <person name="Goeker M."/>
        </authorList>
    </citation>
    <scope>NUCLEOTIDE SEQUENCE [LARGE SCALE GENOMIC DNA]</scope>
    <source>
        <strain evidence="2 3">DSM 24782</strain>
    </source>
</reference>
<dbReference type="Gene3D" id="3.30.1340.30">
    <property type="match status" value="1"/>
</dbReference>
<proteinExistence type="predicted"/>
<dbReference type="AlphaFoldDB" id="A0A4R7FKH9"/>
<dbReference type="Proteomes" id="UP000295344">
    <property type="component" value="Unassembled WGS sequence"/>
</dbReference>
<accession>A0A4R7FKH9</accession>
<evidence type="ECO:0000259" key="1">
    <source>
        <dbReference type="PROSITE" id="PS50914"/>
    </source>
</evidence>
<evidence type="ECO:0000313" key="2">
    <source>
        <dbReference type="EMBL" id="TDS76863.1"/>
    </source>
</evidence>
<organism evidence="2 3">
    <name type="scientific">Amnibacterium kyonggiense</name>
    <dbReference type="NCBI Taxonomy" id="595671"/>
    <lineage>
        <taxon>Bacteria</taxon>
        <taxon>Bacillati</taxon>
        <taxon>Actinomycetota</taxon>
        <taxon>Actinomycetes</taxon>
        <taxon>Micrococcales</taxon>
        <taxon>Microbacteriaceae</taxon>
        <taxon>Amnibacterium</taxon>
    </lineage>
</organism>
<dbReference type="InterPro" id="IPR007055">
    <property type="entry name" value="BON_dom"/>
</dbReference>
<dbReference type="EMBL" id="SOAM01000002">
    <property type="protein sequence ID" value="TDS76863.1"/>
    <property type="molecule type" value="Genomic_DNA"/>
</dbReference>
<comment type="caution">
    <text evidence="2">The sequence shown here is derived from an EMBL/GenBank/DDBJ whole genome shotgun (WGS) entry which is preliminary data.</text>
</comment>
<dbReference type="RefSeq" id="WP_162850775.1">
    <property type="nucleotide sequence ID" value="NZ_BAAARP010000002.1"/>
</dbReference>
<protein>
    <submittedName>
        <fullName evidence="2">BON domain-containing protein</fullName>
    </submittedName>
</protein>